<evidence type="ECO:0000256" key="1">
    <source>
        <dbReference type="ARBA" id="ARBA00010613"/>
    </source>
</evidence>
<feature type="domain" description="CN hydrolase" evidence="2">
    <location>
        <begin position="1"/>
        <end position="246"/>
    </location>
</feature>
<dbReference type="Gene3D" id="3.60.110.10">
    <property type="entry name" value="Carbon-nitrogen hydrolase"/>
    <property type="match status" value="1"/>
</dbReference>
<dbReference type="GO" id="GO:0016746">
    <property type="term" value="F:acyltransferase activity"/>
    <property type="evidence" value="ECO:0007669"/>
    <property type="project" value="UniProtKB-KW"/>
</dbReference>
<dbReference type="RefSeq" id="WP_109276065.1">
    <property type="nucleotide sequence ID" value="NZ_QFKX01000004.1"/>
</dbReference>
<sequence length="264" mass="28198">MRIALAQIGSTPSVEDNLDRIAEHVERAAREHAEIVVLPEASLVAFDGDVAGFAAHGAPRAHRRIAEMSARFGITVVVGSFEQAPDGRILNTLVVASPEGGWTSYHKIHLYDAFGYSESDSIAPGDEPVTLAVGEVRLGLSICYDVRFPELYRRLATQDAQVQIVAASWGDGPGKAAQWDLLTRARALDTGSWVIAADQAVRDTATEGTTGAHPLGVGHSGIVRPDGTDLVRFGSLPEMRVIDIDVEDSARVRAGIAVLDNARL</sequence>
<dbReference type="InterPro" id="IPR003010">
    <property type="entry name" value="C-N_Hydrolase"/>
</dbReference>
<dbReference type="OrthoDB" id="9811121at2"/>
<evidence type="ECO:0000313" key="3">
    <source>
        <dbReference type="EMBL" id="PWH05709.1"/>
    </source>
</evidence>
<reference evidence="3 4" key="1">
    <citation type="submission" date="2018-05" db="EMBL/GenBank/DDBJ databases">
        <title>Brachybacterium sp. M1HQ-2T, whole genome shotgun sequence.</title>
        <authorList>
            <person name="Tuo L."/>
        </authorList>
    </citation>
    <scope>NUCLEOTIDE SEQUENCE [LARGE SCALE GENOMIC DNA]</scope>
    <source>
        <strain evidence="3 4">M1HQ-2</strain>
    </source>
</reference>
<gene>
    <name evidence="3" type="ORF">DEO23_10885</name>
</gene>
<dbReference type="Proteomes" id="UP000245590">
    <property type="component" value="Unassembled WGS sequence"/>
</dbReference>
<organism evidence="3 4">
    <name type="scientific">Brachybacterium endophyticum</name>
    <dbReference type="NCBI Taxonomy" id="2182385"/>
    <lineage>
        <taxon>Bacteria</taxon>
        <taxon>Bacillati</taxon>
        <taxon>Actinomycetota</taxon>
        <taxon>Actinomycetes</taxon>
        <taxon>Micrococcales</taxon>
        <taxon>Dermabacteraceae</taxon>
        <taxon>Brachybacterium</taxon>
    </lineage>
</organism>
<proteinExistence type="inferred from homology"/>
<dbReference type="AlphaFoldDB" id="A0A2U2RIK8"/>
<dbReference type="InterPro" id="IPR001110">
    <property type="entry name" value="UPF0012_CS"/>
</dbReference>
<dbReference type="Pfam" id="PF00795">
    <property type="entry name" value="CN_hydrolase"/>
    <property type="match status" value="1"/>
</dbReference>
<dbReference type="EMBL" id="QFKX01000004">
    <property type="protein sequence ID" value="PWH05709.1"/>
    <property type="molecule type" value="Genomic_DNA"/>
</dbReference>
<keyword evidence="4" id="KW-1185">Reference proteome</keyword>
<dbReference type="SUPFAM" id="SSF56317">
    <property type="entry name" value="Carbon-nitrogen hydrolase"/>
    <property type="match status" value="1"/>
</dbReference>
<dbReference type="PANTHER" id="PTHR23088">
    <property type="entry name" value="NITRILASE-RELATED"/>
    <property type="match status" value="1"/>
</dbReference>
<dbReference type="InterPro" id="IPR036526">
    <property type="entry name" value="C-N_Hydrolase_sf"/>
</dbReference>
<accession>A0A2U2RIK8</accession>
<keyword evidence="3" id="KW-0808">Transferase</keyword>
<evidence type="ECO:0000313" key="4">
    <source>
        <dbReference type="Proteomes" id="UP000245590"/>
    </source>
</evidence>
<keyword evidence="3" id="KW-0012">Acyltransferase</keyword>
<name>A0A2U2RIK8_9MICO</name>
<protein>
    <submittedName>
        <fullName evidence="3">Acyltransferase</fullName>
    </submittedName>
</protein>
<evidence type="ECO:0000259" key="2">
    <source>
        <dbReference type="PROSITE" id="PS50263"/>
    </source>
</evidence>
<dbReference type="PROSITE" id="PS01227">
    <property type="entry name" value="UPF0012"/>
    <property type="match status" value="1"/>
</dbReference>
<dbReference type="PROSITE" id="PS50263">
    <property type="entry name" value="CN_HYDROLASE"/>
    <property type="match status" value="1"/>
</dbReference>
<comment type="similarity">
    <text evidence="1">Belongs to the carbon-nitrogen hydrolase superfamily. NIT1/NIT2 family.</text>
</comment>
<dbReference type="PANTHER" id="PTHR23088:SF27">
    <property type="entry name" value="DEAMINATED GLUTATHIONE AMIDASE"/>
    <property type="match status" value="1"/>
</dbReference>
<comment type="caution">
    <text evidence="3">The sequence shown here is derived from an EMBL/GenBank/DDBJ whole genome shotgun (WGS) entry which is preliminary data.</text>
</comment>